<dbReference type="InterPro" id="IPR039418">
    <property type="entry name" value="LexA-like"/>
</dbReference>
<dbReference type="PANTHER" id="PTHR40661">
    <property type="match status" value="1"/>
</dbReference>
<evidence type="ECO:0000256" key="2">
    <source>
        <dbReference type="ARBA" id="ARBA00023125"/>
    </source>
</evidence>
<dbReference type="RefSeq" id="WP_179917213.1">
    <property type="nucleotide sequence ID" value="NZ_JACCDE010000042.1"/>
</dbReference>
<reference evidence="5 6" key="1">
    <citation type="journal article" date="2003" name="Extremophiles">
        <title>Halomonas glaciei sp. nov. isolated from fast ice of Adelie Land, Antarctica.</title>
        <authorList>
            <person name="Reddy G.S."/>
            <person name="Raghavan P.U."/>
            <person name="Sarita N.B."/>
            <person name="Prakash J.S."/>
            <person name="Nagesh N."/>
            <person name="Delille D."/>
            <person name="Shivaji S."/>
        </authorList>
    </citation>
    <scope>NUCLEOTIDE SEQUENCE [LARGE SCALE GENOMIC DNA]</scope>
    <source>
        <strain evidence="5 6">DD39</strain>
    </source>
</reference>
<dbReference type="GO" id="GO:0003677">
    <property type="term" value="F:DNA binding"/>
    <property type="evidence" value="ECO:0007669"/>
    <property type="project" value="UniProtKB-KW"/>
</dbReference>
<evidence type="ECO:0000259" key="4">
    <source>
        <dbReference type="Pfam" id="PF00717"/>
    </source>
</evidence>
<dbReference type="Gene3D" id="2.10.109.10">
    <property type="entry name" value="Umud Fragment, subunit A"/>
    <property type="match status" value="1"/>
</dbReference>
<dbReference type="SUPFAM" id="SSF51306">
    <property type="entry name" value="LexA/Signal peptidase"/>
    <property type="match status" value="1"/>
</dbReference>
<keyword evidence="6" id="KW-1185">Reference proteome</keyword>
<name>A0A7Z0LWZ2_9GAMM</name>
<sequence length="205" mass="22610">MSQTLFGDLAQVTKKTQMLYEGGQRSPKADYLTVIAEQGVDVQYVLTGNRSVPESEPLSMPLREPGPDLSPVKMYDIEAAAGAGRSFEGEPVKTTLYFSTAELSEQGLDPAQVVGIKVRGDSMDGTLADGDWVLVDRSNRDPKQEGVFLLLVSGERRIKRVQRLAGGALYLISDNDHYQPEMIKPQDMHDVEILGRCEIRIGRIV</sequence>
<dbReference type="InterPro" id="IPR036286">
    <property type="entry name" value="LexA/Signal_pep-like_sf"/>
</dbReference>
<evidence type="ECO:0000256" key="3">
    <source>
        <dbReference type="ARBA" id="ARBA00023163"/>
    </source>
</evidence>
<dbReference type="PANTHER" id="PTHR40661:SF3">
    <property type="entry name" value="FELS-1 PROPHAGE TRANSCRIPTIONAL REGULATOR"/>
    <property type="match status" value="1"/>
</dbReference>
<dbReference type="CDD" id="cd06529">
    <property type="entry name" value="S24_LexA-like"/>
    <property type="match status" value="1"/>
</dbReference>
<evidence type="ECO:0000313" key="6">
    <source>
        <dbReference type="Proteomes" id="UP000526892"/>
    </source>
</evidence>
<keyword evidence="2" id="KW-0238">DNA-binding</keyword>
<evidence type="ECO:0000256" key="1">
    <source>
        <dbReference type="ARBA" id="ARBA00023015"/>
    </source>
</evidence>
<organism evidence="5 6">
    <name type="scientific">Vreelandella glaciei</name>
    <dbReference type="NCBI Taxonomy" id="186761"/>
    <lineage>
        <taxon>Bacteria</taxon>
        <taxon>Pseudomonadati</taxon>
        <taxon>Pseudomonadota</taxon>
        <taxon>Gammaproteobacteria</taxon>
        <taxon>Oceanospirillales</taxon>
        <taxon>Halomonadaceae</taxon>
        <taxon>Vreelandella</taxon>
    </lineage>
</organism>
<dbReference type="InterPro" id="IPR015927">
    <property type="entry name" value="Peptidase_S24_S26A/B/C"/>
</dbReference>
<keyword evidence="3" id="KW-0804">Transcription</keyword>
<dbReference type="Proteomes" id="UP000526892">
    <property type="component" value="Unassembled WGS sequence"/>
</dbReference>
<comment type="caution">
    <text evidence="5">The sequence shown here is derived from an EMBL/GenBank/DDBJ whole genome shotgun (WGS) entry which is preliminary data.</text>
</comment>
<keyword evidence="1" id="KW-0805">Transcription regulation</keyword>
<proteinExistence type="predicted"/>
<dbReference type="AlphaFoldDB" id="A0A7Z0LWZ2"/>
<accession>A0A7Z0LWZ2</accession>
<protein>
    <submittedName>
        <fullName evidence="5">LexA family transcriptional regulator</fullName>
    </submittedName>
</protein>
<dbReference type="Pfam" id="PF00717">
    <property type="entry name" value="Peptidase_S24"/>
    <property type="match status" value="1"/>
</dbReference>
<gene>
    <name evidence="5" type="ORF">HZS80_20955</name>
</gene>
<evidence type="ECO:0000313" key="5">
    <source>
        <dbReference type="EMBL" id="NYS80138.1"/>
    </source>
</evidence>
<feature type="domain" description="Peptidase S24/S26A/S26B/S26C" evidence="4">
    <location>
        <begin position="78"/>
        <end position="196"/>
    </location>
</feature>
<dbReference type="EMBL" id="JACCDE010000042">
    <property type="protein sequence ID" value="NYS80138.1"/>
    <property type="molecule type" value="Genomic_DNA"/>
</dbReference>